<dbReference type="SUPFAM" id="SSF55154">
    <property type="entry name" value="CYTH-like phosphatases"/>
    <property type="match status" value="1"/>
</dbReference>
<keyword evidence="1" id="KW-0732">Signal</keyword>
<evidence type="ECO:0000313" key="3">
    <source>
        <dbReference type="Proteomes" id="UP000541154"/>
    </source>
</evidence>
<reference evidence="2 3" key="1">
    <citation type="submission" date="2019-04" db="EMBL/GenBank/DDBJ databases">
        <title>Aspergillus burnettii sp. nov., novel species from soil in southeast Queensland.</title>
        <authorList>
            <person name="Gilchrist C.L.M."/>
            <person name="Pitt J.I."/>
            <person name="Lange L."/>
            <person name="Lacey H.J."/>
            <person name="Vuong D."/>
            <person name="Midgley D.J."/>
            <person name="Greenfield P."/>
            <person name="Bradbury M."/>
            <person name="Lacey E."/>
            <person name="Busk P.K."/>
            <person name="Pilgaard B."/>
            <person name="Chooi Y.H."/>
            <person name="Piggott A.M."/>
        </authorList>
    </citation>
    <scope>NUCLEOTIDE SEQUENCE [LARGE SCALE GENOMIC DNA]</scope>
    <source>
        <strain evidence="2 3">FRR 5400</strain>
    </source>
</reference>
<organism evidence="2 3">
    <name type="scientific">Petromyces alliaceus</name>
    <name type="common">Aspergillus alliaceus</name>
    <dbReference type="NCBI Taxonomy" id="209559"/>
    <lineage>
        <taxon>Eukaryota</taxon>
        <taxon>Fungi</taxon>
        <taxon>Dikarya</taxon>
        <taxon>Ascomycota</taxon>
        <taxon>Pezizomycotina</taxon>
        <taxon>Eurotiomycetes</taxon>
        <taxon>Eurotiomycetidae</taxon>
        <taxon>Eurotiales</taxon>
        <taxon>Aspergillaceae</taxon>
        <taxon>Aspergillus</taxon>
        <taxon>Aspergillus subgen. Circumdati</taxon>
    </lineage>
</organism>
<dbReference type="EMBL" id="SPNV01000106">
    <property type="protein sequence ID" value="KAF5861197.1"/>
    <property type="molecule type" value="Genomic_DNA"/>
</dbReference>
<dbReference type="Proteomes" id="UP000541154">
    <property type="component" value="Unassembled WGS sequence"/>
</dbReference>
<comment type="caution">
    <text evidence="2">The sequence shown here is derived from an EMBL/GenBank/DDBJ whole genome shotgun (WGS) entry which is preliminary data.</text>
</comment>
<proteinExistence type="predicted"/>
<dbReference type="InterPro" id="IPR033469">
    <property type="entry name" value="CYTH-like_dom_sf"/>
</dbReference>
<evidence type="ECO:0000313" key="2">
    <source>
        <dbReference type="EMBL" id="KAF5861197.1"/>
    </source>
</evidence>
<sequence length="238" mass="27481">MKLFLFIYYALAFLATPFAAAKKKVNVQWAICDSSPQEVLRKLGMGTPDPYKQNPITYYDTEPPTYISNGIMFRKKTSKGQKISTVKVRFHEKPSEVPDWAECVWDRYGENATFTCEKRCPLPEDGSSIWCNEQIKLAERYQCINWTELTAFGPYDNAKWKIRIEGHKAKFDDVAAGPLHLMEVEAKVPPKKEQKAYEAITRHLTSRGVVLCDRQEGKTQRLFRALGYRVDVDERDEL</sequence>
<dbReference type="AlphaFoldDB" id="A0A8H6E6E2"/>
<gene>
    <name evidence="2" type="ORF">ETB97_000510</name>
</gene>
<evidence type="ECO:0000256" key="1">
    <source>
        <dbReference type="SAM" id="SignalP"/>
    </source>
</evidence>
<feature type="chain" id="PRO_5034998784" evidence="1">
    <location>
        <begin position="22"/>
        <end position="238"/>
    </location>
</feature>
<keyword evidence="3" id="KW-1185">Reference proteome</keyword>
<name>A0A8H6E6E2_PETAA</name>
<dbReference type="Gene3D" id="2.40.320.10">
    <property type="entry name" value="Hypothetical Protein Pfu-838710-001"/>
    <property type="match status" value="1"/>
</dbReference>
<feature type="signal peptide" evidence="1">
    <location>
        <begin position="1"/>
        <end position="21"/>
    </location>
</feature>
<protein>
    <submittedName>
        <fullName evidence="2">Uncharacterized protein</fullName>
    </submittedName>
</protein>
<accession>A0A8H6E6E2</accession>